<dbReference type="Proteomes" id="UP001235939">
    <property type="component" value="Chromosome 05"/>
</dbReference>
<reference evidence="1 2" key="1">
    <citation type="submission" date="2022-01" db="EMBL/GenBank/DDBJ databases">
        <title>A chromosomal length assembly of Cordylochernes scorpioides.</title>
        <authorList>
            <person name="Zeh D."/>
            <person name="Zeh J."/>
        </authorList>
    </citation>
    <scope>NUCLEOTIDE SEQUENCE [LARGE SCALE GENOMIC DNA]</scope>
    <source>
        <strain evidence="1">IN4F17</strain>
        <tissue evidence="1">Whole Body</tissue>
    </source>
</reference>
<proteinExistence type="predicted"/>
<keyword evidence="2" id="KW-1185">Reference proteome</keyword>
<dbReference type="EMBL" id="CP092867">
    <property type="protein sequence ID" value="UYV68087.1"/>
    <property type="molecule type" value="Genomic_DNA"/>
</dbReference>
<evidence type="ECO:0000313" key="2">
    <source>
        <dbReference type="Proteomes" id="UP001235939"/>
    </source>
</evidence>
<gene>
    <name evidence="1" type="ORF">LAZ67_5003019</name>
</gene>
<evidence type="ECO:0000313" key="1">
    <source>
        <dbReference type="EMBL" id="UYV68087.1"/>
    </source>
</evidence>
<organism evidence="1 2">
    <name type="scientific">Cordylochernes scorpioides</name>
    <dbReference type="NCBI Taxonomy" id="51811"/>
    <lineage>
        <taxon>Eukaryota</taxon>
        <taxon>Metazoa</taxon>
        <taxon>Ecdysozoa</taxon>
        <taxon>Arthropoda</taxon>
        <taxon>Chelicerata</taxon>
        <taxon>Arachnida</taxon>
        <taxon>Pseudoscorpiones</taxon>
        <taxon>Cheliferoidea</taxon>
        <taxon>Chernetidae</taxon>
        <taxon>Cordylochernes</taxon>
    </lineage>
</organism>
<name>A0ABY6KJW0_9ARAC</name>
<sequence>MLKIYFGRNLLTLNENKSKIMVFRNGGRLAQNDKWYWGEQQLSVTTKYQYLGYPLTTANSLNKVSAYYKGKKALATIGAVWKVLTNSTSVNWLHQANRSRCTAAMNQASGEPPVLQRRRLIGVRPKRVQMGRVVELNLLCQAAHASLRAVDSSFDSGARR</sequence>
<accession>A0ABY6KJW0</accession>
<protein>
    <submittedName>
        <fullName evidence="1">Uncharacterized protein</fullName>
    </submittedName>
</protein>